<name>A0A7W8DGJ9_9BACT</name>
<dbReference type="RefSeq" id="WP_183730161.1">
    <property type="nucleotide sequence ID" value="NZ_JACHID010000003.1"/>
</dbReference>
<evidence type="ECO:0000256" key="3">
    <source>
        <dbReference type="ARBA" id="ARBA00022960"/>
    </source>
</evidence>
<dbReference type="InterPro" id="IPR055342">
    <property type="entry name" value="MreC_beta-barrel_core"/>
</dbReference>
<evidence type="ECO:0000256" key="1">
    <source>
        <dbReference type="ARBA" id="ARBA00009369"/>
    </source>
</evidence>
<gene>
    <name evidence="7" type="ORF">HNR37_000758</name>
</gene>
<dbReference type="Pfam" id="PF04085">
    <property type="entry name" value="MreC"/>
    <property type="match status" value="1"/>
</dbReference>
<protein>
    <recommendedName>
        <fullName evidence="2 5">Cell shape-determining protein MreC</fullName>
    </recommendedName>
    <alternativeName>
        <fullName evidence="4 5">Cell shape protein MreC</fullName>
    </alternativeName>
</protein>
<evidence type="ECO:0000256" key="2">
    <source>
        <dbReference type="ARBA" id="ARBA00013855"/>
    </source>
</evidence>
<comment type="function">
    <text evidence="5">Involved in formation and maintenance of cell shape.</text>
</comment>
<comment type="caution">
    <text evidence="7">The sequence shown here is derived from an EMBL/GenBank/DDBJ whole genome shotgun (WGS) entry which is preliminary data.</text>
</comment>
<keyword evidence="3 5" id="KW-0133">Cell shape</keyword>
<evidence type="ECO:0000256" key="5">
    <source>
        <dbReference type="PIRNR" id="PIRNR038471"/>
    </source>
</evidence>
<dbReference type="InterPro" id="IPR007221">
    <property type="entry name" value="MreC"/>
</dbReference>
<comment type="similarity">
    <text evidence="1 5">Belongs to the MreC family.</text>
</comment>
<feature type="domain" description="Rod shape-determining protein MreC beta-barrel core" evidence="6">
    <location>
        <begin position="123"/>
        <end position="267"/>
    </location>
</feature>
<dbReference type="Gene3D" id="2.40.10.350">
    <property type="entry name" value="Rod shape-determining protein MreC, domain 2"/>
    <property type="match status" value="1"/>
</dbReference>
<dbReference type="NCBIfam" id="TIGR00219">
    <property type="entry name" value="mreC"/>
    <property type="match status" value="1"/>
</dbReference>
<dbReference type="GO" id="GO:0008360">
    <property type="term" value="P:regulation of cell shape"/>
    <property type="evidence" value="ECO:0007669"/>
    <property type="project" value="UniProtKB-KW"/>
</dbReference>
<organism evidence="7 8">
    <name type="scientific">Desulfurispira natronophila</name>
    <dbReference type="NCBI Taxonomy" id="682562"/>
    <lineage>
        <taxon>Bacteria</taxon>
        <taxon>Pseudomonadati</taxon>
        <taxon>Chrysiogenota</taxon>
        <taxon>Chrysiogenia</taxon>
        <taxon>Chrysiogenales</taxon>
        <taxon>Chrysiogenaceae</taxon>
        <taxon>Desulfurispira</taxon>
    </lineage>
</organism>
<dbReference type="GO" id="GO:0005886">
    <property type="term" value="C:plasma membrane"/>
    <property type="evidence" value="ECO:0007669"/>
    <property type="project" value="TreeGrafter"/>
</dbReference>
<reference evidence="7 8" key="1">
    <citation type="submission" date="2020-08" db="EMBL/GenBank/DDBJ databases">
        <title>Genomic Encyclopedia of Type Strains, Phase IV (KMG-IV): sequencing the most valuable type-strain genomes for metagenomic binning, comparative biology and taxonomic classification.</title>
        <authorList>
            <person name="Goeker M."/>
        </authorList>
    </citation>
    <scope>NUCLEOTIDE SEQUENCE [LARGE SCALE GENOMIC DNA]</scope>
    <source>
        <strain evidence="7 8">DSM 22071</strain>
    </source>
</reference>
<dbReference type="PANTHER" id="PTHR34138">
    <property type="entry name" value="CELL SHAPE-DETERMINING PROTEIN MREC"/>
    <property type="match status" value="1"/>
</dbReference>
<evidence type="ECO:0000313" key="8">
    <source>
        <dbReference type="Proteomes" id="UP000528322"/>
    </source>
</evidence>
<dbReference type="Gene3D" id="2.40.10.340">
    <property type="entry name" value="Rod shape-determining protein MreC, domain 1"/>
    <property type="match status" value="1"/>
</dbReference>
<dbReference type="AlphaFoldDB" id="A0A7W8DGJ9"/>
<dbReference type="EMBL" id="JACHID010000003">
    <property type="protein sequence ID" value="MBB5021449.1"/>
    <property type="molecule type" value="Genomic_DNA"/>
</dbReference>
<keyword evidence="8" id="KW-1185">Reference proteome</keyword>
<sequence length="284" mass="31951">MKFIFAKKKRLYFFFISLFLIGIIALQVSGALHPANPINVLLMPITGSVQSALTSAQRSASEAIDRYVLLREVEENNRLLRQELKESQVALMRYHEMQRELRELRSFFHYAQESEDEYIYARVVGRSPSSWQRTITIDVGREKGIRVNMPVINQHGIVGRIVETSLGYSQILTVLDPKFAVSAVTSEHREPLVAIGGYGDTMNIRYLVASGKGNEGDLVFTSGIDQVFPSGMPVGRISDIRPDTDLFVKGEIKPFVDVNRLEEVLVLIENPVKLDEAALPEETP</sequence>
<evidence type="ECO:0000256" key="4">
    <source>
        <dbReference type="ARBA" id="ARBA00032089"/>
    </source>
</evidence>
<accession>A0A7W8DGJ9</accession>
<evidence type="ECO:0000259" key="6">
    <source>
        <dbReference type="Pfam" id="PF04085"/>
    </source>
</evidence>
<evidence type="ECO:0000313" key="7">
    <source>
        <dbReference type="EMBL" id="MBB5021449.1"/>
    </source>
</evidence>
<dbReference type="Proteomes" id="UP000528322">
    <property type="component" value="Unassembled WGS sequence"/>
</dbReference>
<dbReference type="InterPro" id="IPR042175">
    <property type="entry name" value="Cell/Rod_MreC_2"/>
</dbReference>
<dbReference type="InterPro" id="IPR042177">
    <property type="entry name" value="Cell/Rod_1"/>
</dbReference>
<dbReference type="PANTHER" id="PTHR34138:SF1">
    <property type="entry name" value="CELL SHAPE-DETERMINING PROTEIN MREC"/>
    <property type="match status" value="1"/>
</dbReference>
<dbReference type="PIRSF" id="PIRSF038471">
    <property type="entry name" value="MreC"/>
    <property type="match status" value="1"/>
</dbReference>
<proteinExistence type="inferred from homology"/>